<evidence type="ECO:0000256" key="6">
    <source>
        <dbReference type="ARBA" id="ARBA00023136"/>
    </source>
</evidence>
<comment type="caution">
    <text evidence="8">The sequence shown here is derived from an EMBL/GenBank/DDBJ whole genome shotgun (WGS) entry which is preliminary data.</text>
</comment>
<keyword evidence="5 7" id="KW-1133">Transmembrane helix</keyword>
<keyword evidence="4 7" id="KW-0812">Transmembrane</keyword>
<feature type="transmembrane region" description="Helical" evidence="7">
    <location>
        <begin position="12"/>
        <end position="45"/>
    </location>
</feature>
<keyword evidence="3" id="KW-1003">Cell membrane</keyword>
<name>A0A437QCX3_9GAMM</name>
<feature type="transmembrane region" description="Helical" evidence="7">
    <location>
        <begin position="96"/>
        <end position="115"/>
    </location>
</feature>
<accession>A0A437QCX3</accession>
<evidence type="ECO:0000256" key="3">
    <source>
        <dbReference type="ARBA" id="ARBA00022475"/>
    </source>
</evidence>
<dbReference type="Proteomes" id="UP000282818">
    <property type="component" value="Unassembled WGS sequence"/>
</dbReference>
<dbReference type="Pfam" id="PF02361">
    <property type="entry name" value="CbiQ"/>
    <property type="match status" value="1"/>
</dbReference>
<dbReference type="GO" id="GO:0043190">
    <property type="term" value="C:ATP-binding cassette (ABC) transporter complex"/>
    <property type="evidence" value="ECO:0007669"/>
    <property type="project" value="InterPro"/>
</dbReference>
<dbReference type="InterPro" id="IPR012809">
    <property type="entry name" value="ECF_CbiQ"/>
</dbReference>
<dbReference type="RefSeq" id="WP_127692545.1">
    <property type="nucleotide sequence ID" value="NZ_SACQ01000001.1"/>
</dbReference>
<dbReference type="InterPro" id="IPR003339">
    <property type="entry name" value="ABC/ECF_trnsptr_transmembrane"/>
</dbReference>
<evidence type="ECO:0000313" key="8">
    <source>
        <dbReference type="EMBL" id="RVU32376.1"/>
    </source>
</evidence>
<dbReference type="InterPro" id="IPR051611">
    <property type="entry name" value="ECF_transporter_component"/>
</dbReference>
<protein>
    <submittedName>
        <fullName evidence="8">Cobalt ECF transporter T component CbiQ</fullName>
    </submittedName>
</protein>
<feature type="transmembrane region" description="Helical" evidence="7">
    <location>
        <begin position="57"/>
        <end position="76"/>
    </location>
</feature>
<dbReference type="EMBL" id="SACQ01000001">
    <property type="protein sequence ID" value="RVU32376.1"/>
    <property type="molecule type" value="Genomic_DNA"/>
</dbReference>
<evidence type="ECO:0000256" key="5">
    <source>
        <dbReference type="ARBA" id="ARBA00022989"/>
    </source>
</evidence>
<sequence length="241" mass="26999">MSKFAGELDARARLVSCLLLIIAQVVSQSLILLSVGALIALLIALMFGRSMREMLIHLLRVEAFVVFIVLLLPFSVEGDTLFSLFGIAASVQGVERAIGVFLKVSAAALLIFGLLGPLKPSELGAALNALKVPSKLVTLLLMTLRYIELFKQEYGRLRQAMKARAFEVRSSWHTWRTLGWLIGMLLVRGMVRAQHVFEAMQCRAFQGDFPTQLAERWHLRDTLWLLVCSAVMLISLIERFR</sequence>
<dbReference type="AlphaFoldDB" id="A0A437QCX3"/>
<comment type="similarity">
    <text evidence="2">Belongs to the CbiQ family.</text>
</comment>
<dbReference type="GO" id="GO:0006824">
    <property type="term" value="P:cobalt ion transport"/>
    <property type="evidence" value="ECO:0007669"/>
    <property type="project" value="InterPro"/>
</dbReference>
<reference evidence="8 9" key="1">
    <citation type="submission" date="2019-01" db="EMBL/GenBank/DDBJ databases">
        <authorList>
            <person name="Chen W.-M."/>
        </authorList>
    </citation>
    <scope>NUCLEOTIDE SEQUENCE [LARGE SCALE GENOMIC DNA]</scope>
    <source>
        <strain evidence="8 9">HPM-16</strain>
    </source>
</reference>
<keyword evidence="9" id="KW-1185">Reference proteome</keyword>
<gene>
    <name evidence="8" type="primary">cbiQ</name>
    <name evidence="8" type="ORF">EOE65_01615</name>
</gene>
<evidence type="ECO:0000256" key="2">
    <source>
        <dbReference type="ARBA" id="ARBA00008564"/>
    </source>
</evidence>
<organism evidence="8 9">
    <name type="scientific">Neptunomonas marina</name>
    <dbReference type="NCBI Taxonomy" id="1815562"/>
    <lineage>
        <taxon>Bacteria</taxon>
        <taxon>Pseudomonadati</taxon>
        <taxon>Pseudomonadota</taxon>
        <taxon>Gammaproteobacteria</taxon>
        <taxon>Oceanospirillales</taxon>
        <taxon>Oceanospirillaceae</taxon>
        <taxon>Neptunomonas</taxon>
    </lineage>
</organism>
<dbReference type="CDD" id="cd16914">
    <property type="entry name" value="EcfT"/>
    <property type="match status" value="1"/>
</dbReference>
<dbReference type="NCBIfam" id="TIGR02454">
    <property type="entry name" value="ECF_T_CbiQ"/>
    <property type="match status" value="1"/>
</dbReference>
<dbReference type="PANTHER" id="PTHR34857:SF2">
    <property type="entry name" value="SLL0384 PROTEIN"/>
    <property type="match status" value="1"/>
</dbReference>
<evidence type="ECO:0000256" key="4">
    <source>
        <dbReference type="ARBA" id="ARBA00022692"/>
    </source>
</evidence>
<evidence type="ECO:0000313" key="9">
    <source>
        <dbReference type="Proteomes" id="UP000282818"/>
    </source>
</evidence>
<comment type="subcellular location">
    <subcellularLocation>
        <location evidence="1">Cell membrane</location>
        <topology evidence="1">Multi-pass membrane protein</topology>
    </subcellularLocation>
</comment>
<evidence type="ECO:0000256" key="7">
    <source>
        <dbReference type="SAM" id="Phobius"/>
    </source>
</evidence>
<proteinExistence type="inferred from homology"/>
<keyword evidence="6 7" id="KW-0472">Membrane</keyword>
<evidence type="ECO:0000256" key="1">
    <source>
        <dbReference type="ARBA" id="ARBA00004651"/>
    </source>
</evidence>
<dbReference type="PANTHER" id="PTHR34857">
    <property type="entry name" value="SLL0384 PROTEIN"/>
    <property type="match status" value="1"/>
</dbReference>